<dbReference type="InterPro" id="IPR037992">
    <property type="entry name" value="TRAPPC6/Trs33"/>
</dbReference>
<evidence type="ECO:0000313" key="4">
    <source>
        <dbReference type="Proteomes" id="UP000663846"/>
    </source>
</evidence>
<dbReference type="GO" id="GO:0006888">
    <property type="term" value="P:endoplasmic reticulum to Golgi vesicle-mediated transport"/>
    <property type="evidence" value="ECO:0007669"/>
    <property type="project" value="TreeGrafter"/>
</dbReference>
<dbReference type="GO" id="GO:0005801">
    <property type="term" value="C:cis-Golgi network"/>
    <property type="evidence" value="ECO:0007669"/>
    <property type="project" value="TreeGrafter"/>
</dbReference>
<sequence length="236" mass="25900">MSRPAGTPSWAPRAGSPAAPVTLRSLAHPNPKQVDGVVYDILAIEMVRTLRDSAKVARKRETELEEEMIENGLLERKTAAVTSSKGDSVSSLPAAKGTLDEDEEALRVRLESIGMHVGANLAERISRDRPRFTDTLDTVKFICKDLWTTVWEKQVENLRTNHRGVYVLTDSPFKPLARISANGTTPEIIQKARVYAYVPAGIIRGALARLGLQGTVTPDITDLPRCTFQIKLAKTG</sequence>
<organism evidence="3 4">
    <name type="scientific">Rhizoctonia solani</name>
    <dbReference type="NCBI Taxonomy" id="456999"/>
    <lineage>
        <taxon>Eukaryota</taxon>
        <taxon>Fungi</taxon>
        <taxon>Dikarya</taxon>
        <taxon>Basidiomycota</taxon>
        <taxon>Agaricomycotina</taxon>
        <taxon>Agaricomycetes</taxon>
        <taxon>Cantharellales</taxon>
        <taxon>Ceratobasidiaceae</taxon>
        <taxon>Rhizoctonia</taxon>
    </lineage>
</organism>
<evidence type="ECO:0000256" key="1">
    <source>
        <dbReference type="ARBA" id="ARBA00006218"/>
    </source>
</evidence>
<dbReference type="GO" id="GO:0030008">
    <property type="term" value="C:TRAPP complex"/>
    <property type="evidence" value="ECO:0007669"/>
    <property type="project" value="TreeGrafter"/>
</dbReference>
<dbReference type="Gene3D" id="3.30.1380.20">
    <property type="entry name" value="Trafficking protein particle complex subunit 3"/>
    <property type="match status" value="1"/>
</dbReference>
<evidence type="ECO:0008006" key="5">
    <source>
        <dbReference type="Google" id="ProtNLM"/>
    </source>
</evidence>
<proteinExistence type="inferred from homology"/>
<evidence type="ECO:0000256" key="2">
    <source>
        <dbReference type="SAM" id="MobiDB-lite"/>
    </source>
</evidence>
<reference evidence="3" key="1">
    <citation type="submission" date="2021-01" db="EMBL/GenBank/DDBJ databases">
        <authorList>
            <person name="Kaushik A."/>
        </authorList>
    </citation>
    <scope>NUCLEOTIDE SEQUENCE</scope>
    <source>
        <strain evidence="3">AG1-1C</strain>
    </source>
</reference>
<dbReference type="GO" id="GO:0005802">
    <property type="term" value="C:trans-Golgi network"/>
    <property type="evidence" value="ECO:0007669"/>
    <property type="project" value="TreeGrafter"/>
</dbReference>
<dbReference type="AlphaFoldDB" id="A0A8H3BA57"/>
<comment type="caution">
    <text evidence="3">The sequence shown here is derived from an EMBL/GenBank/DDBJ whole genome shotgun (WGS) entry which is preliminary data.</text>
</comment>
<dbReference type="CDD" id="cd14944">
    <property type="entry name" value="TRAPPC6A_Trs33"/>
    <property type="match status" value="1"/>
</dbReference>
<dbReference type="InterPro" id="IPR007194">
    <property type="entry name" value="TRAPP_component"/>
</dbReference>
<dbReference type="EMBL" id="CAJMWS010000547">
    <property type="protein sequence ID" value="CAE6450635.1"/>
    <property type="molecule type" value="Genomic_DNA"/>
</dbReference>
<feature type="region of interest" description="Disordered" evidence="2">
    <location>
        <begin position="1"/>
        <end position="29"/>
    </location>
</feature>
<comment type="similarity">
    <text evidence="1">Belongs to the TRAPP small subunits family. BET3 subfamily.</text>
</comment>
<dbReference type="InterPro" id="IPR024096">
    <property type="entry name" value="NO_sig/Golgi_transp_ligand-bd"/>
</dbReference>
<evidence type="ECO:0000313" key="3">
    <source>
        <dbReference type="EMBL" id="CAE6450635.1"/>
    </source>
</evidence>
<gene>
    <name evidence="3" type="ORF">RDB_LOCUS145210</name>
</gene>
<dbReference type="Proteomes" id="UP000663846">
    <property type="component" value="Unassembled WGS sequence"/>
</dbReference>
<protein>
    <recommendedName>
        <fullName evidence="5">Trafficking protein particle complex subunit 6B</fullName>
    </recommendedName>
</protein>
<dbReference type="PANTHER" id="PTHR12817:SF0">
    <property type="entry name" value="GEO08327P1"/>
    <property type="match status" value="1"/>
</dbReference>
<dbReference type="Pfam" id="PF04051">
    <property type="entry name" value="TRAPP"/>
    <property type="match status" value="1"/>
</dbReference>
<accession>A0A8H3BA57</accession>
<name>A0A8H3BA57_9AGAM</name>
<dbReference type="SUPFAM" id="SSF111126">
    <property type="entry name" value="Ligand-binding domain in the NO signalling and Golgi transport"/>
    <property type="match status" value="1"/>
</dbReference>
<dbReference type="PANTHER" id="PTHR12817">
    <property type="entry name" value="TRAFFICKING PROTEIN PARTICLE COMPLEX SUBUNIT 6B"/>
    <property type="match status" value="1"/>
</dbReference>